<proteinExistence type="predicted"/>
<keyword evidence="2" id="KW-1185">Reference proteome</keyword>
<protein>
    <submittedName>
        <fullName evidence="1">Uncharacterized protein</fullName>
    </submittedName>
</protein>
<organism evidence="1 2">
    <name type="scientific">Bauhinia variegata</name>
    <name type="common">Purple orchid tree</name>
    <name type="synonym">Phanera variegata</name>
    <dbReference type="NCBI Taxonomy" id="167791"/>
    <lineage>
        <taxon>Eukaryota</taxon>
        <taxon>Viridiplantae</taxon>
        <taxon>Streptophyta</taxon>
        <taxon>Embryophyta</taxon>
        <taxon>Tracheophyta</taxon>
        <taxon>Spermatophyta</taxon>
        <taxon>Magnoliopsida</taxon>
        <taxon>eudicotyledons</taxon>
        <taxon>Gunneridae</taxon>
        <taxon>Pentapetalae</taxon>
        <taxon>rosids</taxon>
        <taxon>fabids</taxon>
        <taxon>Fabales</taxon>
        <taxon>Fabaceae</taxon>
        <taxon>Cercidoideae</taxon>
        <taxon>Cercideae</taxon>
        <taxon>Bauhiniinae</taxon>
        <taxon>Bauhinia</taxon>
    </lineage>
</organism>
<evidence type="ECO:0000313" key="2">
    <source>
        <dbReference type="Proteomes" id="UP000828941"/>
    </source>
</evidence>
<accession>A0ACB9Q9X9</accession>
<dbReference type="Proteomes" id="UP000828941">
    <property type="component" value="Chromosome 1"/>
</dbReference>
<sequence length="420" mass="47538">MRVRSPSSHSIIHPKYNTAAVITQLLNTSKTINHLRQTHAVLLKLLNKPHYYNYFLGHLLSRVLRFHPHNFYYALHVIHQLPNCKNEFLWTSLIRASVFRDLFGYSIYLYVKMHQAGVPPSAFTFSSVLNACGRIPAIFEGKQIHSRVVQSGLFGNKVIQTATLDMYAKCGCITDARDVFDRMFDRDLIAWTAMIRGYTKLGMMVDAKLLFDSMEERNSVSWTTLIAGYANMGDMKAARELYDVMLEKNAVTRVAMIAGYGKCGDVSNARRVFDEITEPEASSCVAMVACYAQNGYPKEAINMYKKMRKANLKINEVATVAAVSACAQLRDIEMSKKLTDNVEEGYCDRTLILSNALIHMHIRCGNIHLAWREFDRMSNRDVVVVGYRKREHVTVQRRSTNAGNISSIQAVSAKTLIALV</sequence>
<reference evidence="1 2" key="1">
    <citation type="journal article" date="2022" name="DNA Res.">
        <title>Chromosomal-level genome assembly of the orchid tree Bauhinia variegata (Leguminosae; Cercidoideae) supports the allotetraploid origin hypothesis of Bauhinia.</title>
        <authorList>
            <person name="Zhong Y."/>
            <person name="Chen Y."/>
            <person name="Zheng D."/>
            <person name="Pang J."/>
            <person name="Liu Y."/>
            <person name="Luo S."/>
            <person name="Meng S."/>
            <person name="Qian L."/>
            <person name="Wei D."/>
            <person name="Dai S."/>
            <person name="Zhou R."/>
        </authorList>
    </citation>
    <scope>NUCLEOTIDE SEQUENCE [LARGE SCALE GENOMIC DNA]</scope>
    <source>
        <strain evidence="1">BV-YZ2020</strain>
    </source>
</reference>
<evidence type="ECO:0000313" key="1">
    <source>
        <dbReference type="EMBL" id="KAI4356884.1"/>
    </source>
</evidence>
<comment type="caution">
    <text evidence="1">The sequence shown here is derived from an EMBL/GenBank/DDBJ whole genome shotgun (WGS) entry which is preliminary data.</text>
</comment>
<gene>
    <name evidence="1" type="ORF">L6164_000867</name>
</gene>
<dbReference type="EMBL" id="CM039426">
    <property type="protein sequence ID" value="KAI4356884.1"/>
    <property type="molecule type" value="Genomic_DNA"/>
</dbReference>
<name>A0ACB9Q9X9_BAUVA</name>